<evidence type="ECO:0000313" key="3">
    <source>
        <dbReference type="Proteomes" id="UP000199019"/>
    </source>
</evidence>
<organism evidence="2 3">
    <name type="scientific">Pedococcus cremeus</name>
    <dbReference type="NCBI Taxonomy" id="587636"/>
    <lineage>
        <taxon>Bacteria</taxon>
        <taxon>Bacillati</taxon>
        <taxon>Actinomycetota</taxon>
        <taxon>Actinomycetes</taxon>
        <taxon>Micrococcales</taxon>
        <taxon>Intrasporangiaceae</taxon>
        <taxon>Pedococcus</taxon>
    </lineage>
</organism>
<dbReference type="EMBL" id="FOHB01000006">
    <property type="protein sequence ID" value="SES39030.1"/>
    <property type="molecule type" value="Genomic_DNA"/>
</dbReference>
<name>A0A1H9WYP0_9MICO</name>
<dbReference type="AlphaFoldDB" id="A0A1H9WYP0"/>
<feature type="chain" id="PRO_5038773017" evidence="1">
    <location>
        <begin position="34"/>
        <end position="169"/>
    </location>
</feature>
<protein>
    <submittedName>
        <fullName evidence="2">Uncharacterized protein</fullName>
    </submittedName>
</protein>
<proteinExistence type="predicted"/>
<gene>
    <name evidence="2" type="ORF">SAMN05216199_3237</name>
</gene>
<feature type="signal peptide" evidence="1">
    <location>
        <begin position="1"/>
        <end position="33"/>
    </location>
</feature>
<sequence length="169" mass="16913">MSLRRSISAHRSAAGVGGAVLLAALTVSGSAAAPALHADAAKTAVAAAPAALPSITKPRVTIASTASLVSAGSVFHLDIGYTCTAKSSTSINLEGHQNLNDGFVANGYGFSRVAPVCDGKTHAMRVTVVPMGERGFTTGPAFVIADVSSCTADGKTCLGGSLERTLTVR</sequence>
<accession>A0A1H9WYP0</accession>
<dbReference type="RefSeq" id="WP_143056249.1">
    <property type="nucleotide sequence ID" value="NZ_FOHB01000006.1"/>
</dbReference>
<evidence type="ECO:0000313" key="2">
    <source>
        <dbReference type="EMBL" id="SES39030.1"/>
    </source>
</evidence>
<keyword evidence="1" id="KW-0732">Signal</keyword>
<keyword evidence="3" id="KW-1185">Reference proteome</keyword>
<evidence type="ECO:0000256" key="1">
    <source>
        <dbReference type="SAM" id="SignalP"/>
    </source>
</evidence>
<reference evidence="3" key="1">
    <citation type="submission" date="2016-10" db="EMBL/GenBank/DDBJ databases">
        <authorList>
            <person name="Varghese N."/>
            <person name="Submissions S."/>
        </authorList>
    </citation>
    <scope>NUCLEOTIDE SEQUENCE [LARGE SCALE GENOMIC DNA]</scope>
    <source>
        <strain evidence="3">CGMCC 1.6963</strain>
    </source>
</reference>
<dbReference type="Proteomes" id="UP000199019">
    <property type="component" value="Unassembled WGS sequence"/>
</dbReference>